<keyword evidence="4 13" id="KW-1133">Transmembrane helix</keyword>
<reference evidence="17" key="1">
    <citation type="submission" date="2025-08" db="UniProtKB">
        <authorList>
            <consortium name="Ensembl"/>
        </authorList>
    </citation>
    <scope>IDENTIFICATION</scope>
</reference>
<gene>
    <name evidence="17" type="primary">LOC107565662</name>
</gene>
<evidence type="ECO:0000256" key="10">
    <source>
        <dbReference type="PROSITE-ProRule" id="PRU00076"/>
    </source>
</evidence>
<evidence type="ECO:0000256" key="11">
    <source>
        <dbReference type="PROSITE-ProRule" id="PRU00323"/>
    </source>
</evidence>
<evidence type="ECO:0000256" key="4">
    <source>
        <dbReference type="ARBA" id="ARBA00022989"/>
    </source>
</evidence>
<evidence type="ECO:0000256" key="5">
    <source>
        <dbReference type="ARBA" id="ARBA00023136"/>
    </source>
</evidence>
<protein>
    <submittedName>
        <fullName evidence="17">Stabilin-2-like</fullName>
    </submittedName>
</protein>
<dbReference type="InterPro" id="IPR036378">
    <property type="entry name" value="FAS1_dom_sf"/>
</dbReference>
<dbReference type="CDD" id="cd00055">
    <property type="entry name" value="EGF_Lam"/>
    <property type="match status" value="1"/>
</dbReference>
<dbReference type="PROSITE" id="PS50963">
    <property type="entry name" value="LINK_2"/>
    <property type="match status" value="1"/>
</dbReference>
<evidence type="ECO:0000256" key="9">
    <source>
        <dbReference type="ARBA" id="ARBA00023292"/>
    </source>
</evidence>
<dbReference type="SUPFAM" id="SSF82153">
    <property type="entry name" value="FAS1 domain"/>
    <property type="match status" value="1"/>
</dbReference>
<feature type="region of interest" description="Disordered" evidence="12">
    <location>
        <begin position="528"/>
        <end position="573"/>
    </location>
</feature>
<feature type="disulfide bond" evidence="11">
    <location>
        <begin position="298"/>
        <end position="319"/>
    </location>
</feature>
<dbReference type="Pfam" id="PF00193">
    <property type="entry name" value="Xlink"/>
    <property type="match status" value="1"/>
</dbReference>
<evidence type="ECO:0000256" key="13">
    <source>
        <dbReference type="SAM" id="Phobius"/>
    </source>
</evidence>
<reference evidence="17" key="2">
    <citation type="submission" date="2025-09" db="UniProtKB">
        <authorList>
            <consortium name="Ensembl"/>
        </authorList>
    </citation>
    <scope>IDENTIFICATION</scope>
</reference>
<evidence type="ECO:0000259" key="15">
    <source>
        <dbReference type="PROSITE" id="PS50213"/>
    </source>
</evidence>
<keyword evidence="2 10" id="KW-0245">EGF-like domain</keyword>
<feature type="domain" description="Link" evidence="16">
    <location>
        <begin position="247"/>
        <end position="350"/>
    </location>
</feature>
<feature type="domain" description="EGF-like" evidence="14">
    <location>
        <begin position="172"/>
        <end position="214"/>
    </location>
</feature>
<dbReference type="PROSITE" id="PS50213">
    <property type="entry name" value="FAS1"/>
    <property type="match status" value="1"/>
</dbReference>
<feature type="domain" description="EGF-like" evidence="14">
    <location>
        <begin position="48"/>
        <end position="83"/>
    </location>
</feature>
<evidence type="ECO:0000256" key="3">
    <source>
        <dbReference type="ARBA" id="ARBA00022692"/>
    </source>
</evidence>
<sequence>SKPKSEQKCVRPDSLLSRDSGCQSTCTVVIWKPKCCSGYYGRDCLACPGDPGSPCRDHGKCDEDHLGNGTCTCDAGFTGVACELCVDGHFGPDCKACNCTEHGSCDEGPKGTGSCFCEEGWTGLRCENKLAANMCKYWNGGCSKDAQCSQKGEKVSCTCLIGFSGDGFVCTPVDPCADGENSGCHEHATCTMTGAGKRKCECKDNYIGDGIDCEAKQLPVNRCLQDNGQCHSDAQCTDLHYEDKTLGVFHYRSSKGTYKLNYTMAQEACKETEGTIATYTQLSYAQQVVAHCLNVIGCLFSYVYMGHILRFVCVSDVKCECKTGYIGDGYSCTGSLLQVLSARPTLSNFLAQILNYSTSASGKEFVNRLSNITIQSTLFVPDNDGLFSNQTLSGRDIEHHLLDGRALVLQALINITHVRTRLGHSLTIKGVPDLQNPQIMSSSGYINDRYVIDSDILASNGVIHVLQGPLKAPLPPPPSIHAAHKAGMGIGILGLIILIVAAGFVGYNFYTHTTKPFQFHYFKEDEDVNPSESSPNISNPVYDSFPATKAQTPTEEDKHQVISSGSYDLLQDS</sequence>
<dbReference type="GO" id="GO:0005540">
    <property type="term" value="F:hyaluronic acid binding"/>
    <property type="evidence" value="ECO:0007669"/>
    <property type="project" value="InterPro"/>
</dbReference>
<dbReference type="InterPro" id="IPR016187">
    <property type="entry name" value="CTDL_fold"/>
</dbReference>
<feature type="disulfide bond" evidence="10">
    <location>
        <begin position="117"/>
        <end position="126"/>
    </location>
</feature>
<accession>A0A672KQA3</accession>
<dbReference type="GO" id="GO:0007155">
    <property type="term" value="P:cell adhesion"/>
    <property type="evidence" value="ECO:0007669"/>
    <property type="project" value="InterPro"/>
</dbReference>
<dbReference type="Gene3D" id="2.30.180.10">
    <property type="entry name" value="FAS1 domain"/>
    <property type="match status" value="1"/>
</dbReference>
<dbReference type="PROSITE" id="PS50026">
    <property type="entry name" value="EGF_3"/>
    <property type="match status" value="3"/>
</dbReference>
<evidence type="ECO:0000313" key="17">
    <source>
        <dbReference type="Ensembl" id="ENSSGRP00000011927.1"/>
    </source>
</evidence>
<dbReference type="InterPro" id="IPR016186">
    <property type="entry name" value="C-type_lectin-like/link_sf"/>
</dbReference>
<keyword evidence="8" id="KW-0325">Glycoprotein</keyword>
<evidence type="ECO:0000256" key="1">
    <source>
        <dbReference type="ARBA" id="ARBA00004479"/>
    </source>
</evidence>
<keyword evidence="3 13" id="KW-0812">Transmembrane</keyword>
<feature type="domain" description="EGF-like" evidence="14">
    <location>
        <begin position="90"/>
        <end position="127"/>
    </location>
</feature>
<dbReference type="Gene3D" id="2.170.300.10">
    <property type="entry name" value="Tie2 ligand-binding domain superfamily"/>
    <property type="match status" value="1"/>
</dbReference>
<keyword evidence="9" id="KW-0424">Laminin EGF-like domain</keyword>
<keyword evidence="5 13" id="KW-0472">Membrane</keyword>
<dbReference type="Gene3D" id="3.10.100.10">
    <property type="entry name" value="Mannose-Binding Protein A, subunit A"/>
    <property type="match status" value="1"/>
</dbReference>
<dbReference type="Gene3D" id="2.10.25.10">
    <property type="entry name" value="Laminin"/>
    <property type="match status" value="2"/>
</dbReference>
<evidence type="ECO:0000313" key="18">
    <source>
        <dbReference type="Proteomes" id="UP000472262"/>
    </source>
</evidence>
<dbReference type="PROSITE" id="PS00022">
    <property type="entry name" value="EGF_1"/>
    <property type="match status" value="2"/>
</dbReference>
<dbReference type="Pfam" id="PF12947">
    <property type="entry name" value="EGF_3"/>
    <property type="match status" value="2"/>
</dbReference>
<dbReference type="InterPro" id="IPR000742">
    <property type="entry name" value="EGF"/>
</dbReference>
<dbReference type="SMART" id="SM00554">
    <property type="entry name" value="FAS1"/>
    <property type="match status" value="1"/>
</dbReference>
<keyword evidence="6 10" id="KW-1015">Disulfide bond</keyword>
<dbReference type="InterPro" id="IPR000538">
    <property type="entry name" value="Link_dom"/>
</dbReference>
<dbReference type="PANTHER" id="PTHR24038:SF0">
    <property type="entry name" value="STABILIN-2"/>
    <property type="match status" value="1"/>
</dbReference>
<evidence type="ECO:0000256" key="12">
    <source>
        <dbReference type="SAM" id="MobiDB-lite"/>
    </source>
</evidence>
<evidence type="ECO:0000256" key="6">
    <source>
        <dbReference type="ARBA" id="ARBA00023157"/>
    </source>
</evidence>
<dbReference type="PROSITE" id="PS01186">
    <property type="entry name" value="EGF_2"/>
    <property type="match status" value="1"/>
</dbReference>
<evidence type="ECO:0000259" key="16">
    <source>
        <dbReference type="PROSITE" id="PS50963"/>
    </source>
</evidence>
<dbReference type="Ensembl" id="ENSSGRT00000012932.1">
    <property type="protein sequence ID" value="ENSSGRP00000011927.1"/>
    <property type="gene ID" value="ENSSGRG00000007724.1"/>
</dbReference>
<proteinExistence type="predicted"/>
<dbReference type="FunFam" id="2.10.25.10:FF:000040">
    <property type="entry name" value="Stabilin 2"/>
    <property type="match status" value="1"/>
</dbReference>
<comment type="subcellular location">
    <subcellularLocation>
        <location evidence="1">Membrane</location>
        <topology evidence="1">Single-pass type I membrane protein</topology>
    </subcellularLocation>
</comment>
<dbReference type="PANTHER" id="PTHR24038">
    <property type="entry name" value="STABILIN"/>
    <property type="match status" value="1"/>
</dbReference>
<dbReference type="GO" id="GO:0016020">
    <property type="term" value="C:membrane"/>
    <property type="evidence" value="ECO:0007669"/>
    <property type="project" value="UniProtKB-SubCell"/>
</dbReference>
<dbReference type="SMART" id="SM00181">
    <property type="entry name" value="EGF"/>
    <property type="match status" value="5"/>
</dbReference>
<organism evidence="17 18">
    <name type="scientific">Sinocyclocheilus grahami</name>
    <name type="common">Dianchi golden-line fish</name>
    <name type="synonym">Barbus grahami</name>
    <dbReference type="NCBI Taxonomy" id="75366"/>
    <lineage>
        <taxon>Eukaryota</taxon>
        <taxon>Metazoa</taxon>
        <taxon>Chordata</taxon>
        <taxon>Craniata</taxon>
        <taxon>Vertebrata</taxon>
        <taxon>Euteleostomi</taxon>
        <taxon>Actinopterygii</taxon>
        <taxon>Neopterygii</taxon>
        <taxon>Teleostei</taxon>
        <taxon>Ostariophysi</taxon>
        <taxon>Cypriniformes</taxon>
        <taxon>Cyprinidae</taxon>
        <taxon>Cyprininae</taxon>
        <taxon>Sinocyclocheilus</taxon>
    </lineage>
</organism>
<dbReference type="Pfam" id="PF02469">
    <property type="entry name" value="Fasciclin"/>
    <property type="match status" value="1"/>
</dbReference>
<feature type="compositionally biased region" description="Low complexity" evidence="12">
    <location>
        <begin position="530"/>
        <end position="540"/>
    </location>
</feature>
<dbReference type="SUPFAM" id="SSF56436">
    <property type="entry name" value="C-type lectin-like"/>
    <property type="match status" value="1"/>
</dbReference>
<keyword evidence="18" id="KW-1185">Reference proteome</keyword>
<keyword evidence="7" id="KW-0675">Receptor</keyword>
<feature type="domain" description="FAS1" evidence="15">
    <location>
        <begin position="333"/>
        <end position="470"/>
    </location>
</feature>
<evidence type="ECO:0000256" key="8">
    <source>
        <dbReference type="ARBA" id="ARBA00023180"/>
    </source>
</evidence>
<evidence type="ECO:0000259" key="14">
    <source>
        <dbReference type="PROSITE" id="PS50026"/>
    </source>
</evidence>
<dbReference type="Proteomes" id="UP000472262">
    <property type="component" value="Unassembled WGS sequence"/>
</dbReference>
<name>A0A672KQA3_SINGR</name>
<dbReference type="InterPro" id="IPR002049">
    <property type="entry name" value="LE_dom"/>
</dbReference>
<evidence type="ECO:0000256" key="2">
    <source>
        <dbReference type="ARBA" id="ARBA00022536"/>
    </source>
</evidence>
<feature type="disulfide bond" evidence="10">
    <location>
        <begin position="73"/>
        <end position="82"/>
    </location>
</feature>
<dbReference type="AlphaFoldDB" id="A0A672KQA3"/>
<evidence type="ECO:0000256" key="7">
    <source>
        <dbReference type="ARBA" id="ARBA00023170"/>
    </source>
</evidence>
<feature type="compositionally biased region" description="Polar residues" evidence="12">
    <location>
        <begin position="561"/>
        <end position="573"/>
    </location>
</feature>
<comment type="caution">
    <text evidence="10">Lacks conserved residue(s) required for the propagation of feature annotation.</text>
</comment>
<dbReference type="InterPro" id="IPR024731">
    <property type="entry name" value="NELL2-like_EGF"/>
</dbReference>
<dbReference type="InterPro" id="IPR000782">
    <property type="entry name" value="FAS1_domain"/>
</dbReference>
<dbReference type="SUPFAM" id="SSF57196">
    <property type="entry name" value="EGF/Laminin"/>
    <property type="match status" value="1"/>
</dbReference>
<feature type="transmembrane region" description="Helical" evidence="13">
    <location>
        <begin position="486"/>
        <end position="510"/>
    </location>
</feature>